<reference evidence="1 2" key="1">
    <citation type="submission" date="2020-08" db="EMBL/GenBank/DDBJ databases">
        <title>Genomic Encyclopedia of Type Strains, Phase IV (KMG-IV): sequencing the most valuable type-strain genomes for metagenomic binning, comparative biology and taxonomic classification.</title>
        <authorList>
            <person name="Goeker M."/>
        </authorList>
    </citation>
    <scope>NUCLEOTIDE SEQUENCE [LARGE SCALE GENOMIC DNA]</scope>
    <source>
        <strain evidence="1 2">DSM 29781</strain>
    </source>
</reference>
<sequence>MVLAAPVRQKVQVCIGKAGLAVGSLVYVRQGRRENSAFAYDEGWLADPERFNVSADRESKTWLSEQDGPITDVKMLLGRASYFALDGLQALAVLAEVHSAVSNWRRLAVGPEVGLRPAELDDFAPAFEHAQMDAVAALLRGA</sequence>
<dbReference type="Proteomes" id="UP000532440">
    <property type="component" value="Unassembled WGS sequence"/>
</dbReference>
<dbReference type="EMBL" id="JACHGB010000007">
    <property type="protein sequence ID" value="MBB5273509.1"/>
    <property type="molecule type" value="Genomic_DNA"/>
</dbReference>
<evidence type="ECO:0000313" key="1">
    <source>
        <dbReference type="EMBL" id="MBB5273509.1"/>
    </source>
</evidence>
<comment type="caution">
    <text evidence="1">The sequence shown here is derived from an EMBL/GenBank/DDBJ whole genome shotgun (WGS) entry which is preliminary data.</text>
</comment>
<keyword evidence="2" id="KW-1185">Reference proteome</keyword>
<evidence type="ECO:0008006" key="3">
    <source>
        <dbReference type="Google" id="ProtNLM"/>
    </source>
</evidence>
<dbReference type="RefSeq" id="WP_246435070.1">
    <property type="nucleotide sequence ID" value="NZ_BAABEW010000020.1"/>
</dbReference>
<accession>A0A7W8MAV7</accession>
<gene>
    <name evidence="1" type="ORF">HNQ70_003539</name>
</gene>
<dbReference type="AlphaFoldDB" id="A0A7W8MAV7"/>
<organism evidence="1 2">
    <name type="scientific">Quisquiliibacterium transsilvanicum</name>
    <dbReference type="NCBI Taxonomy" id="1549638"/>
    <lineage>
        <taxon>Bacteria</taxon>
        <taxon>Pseudomonadati</taxon>
        <taxon>Pseudomonadota</taxon>
        <taxon>Betaproteobacteria</taxon>
        <taxon>Burkholderiales</taxon>
        <taxon>Burkholderiaceae</taxon>
        <taxon>Quisquiliibacterium</taxon>
    </lineage>
</organism>
<proteinExistence type="predicted"/>
<protein>
    <recommendedName>
        <fullName evidence="3">HipA N-terminal subdomain 1 domain-containing protein</fullName>
    </recommendedName>
</protein>
<name>A0A7W8MAV7_9BURK</name>
<evidence type="ECO:0000313" key="2">
    <source>
        <dbReference type="Proteomes" id="UP000532440"/>
    </source>
</evidence>